<name>A0A6J1SA64_FRAOC</name>
<dbReference type="InterPro" id="IPR032675">
    <property type="entry name" value="LRR_dom_sf"/>
</dbReference>
<dbReference type="OrthoDB" id="6333006at2759"/>
<dbReference type="Proteomes" id="UP000504606">
    <property type="component" value="Unplaced"/>
</dbReference>
<evidence type="ECO:0000313" key="2">
    <source>
        <dbReference type="RefSeq" id="XP_026278079.2"/>
    </source>
</evidence>
<gene>
    <name evidence="2" type="primary">LOC113206287</name>
</gene>
<evidence type="ECO:0000313" key="1">
    <source>
        <dbReference type="Proteomes" id="UP000504606"/>
    </source>
</evidence>
<keyword evidence="1" id="KW-1185">Reference proteome</keyword>
<dbReference type="RefSeq" id="XP_026278079.2">
    <property type="nucleotide sequence ID" value="XM_026422294.2"/>
</dbReference>
<protein>
    <submittedName>
        <fullName evidence="2">Uncharacterized protein LOC113206287</fullName>
    </submittedName>
</protein>
<sequence length="373" mass="41481">MECQGNARLPSPWCTSCSAIATPRCWGEHEVLTTMAALRRRLQGGVLQQAAAQLQSVQRQFQEKEAQNALTLLARESWSVTLQGGDRILTGTLRNSGDPADSLTEALCLLLAARTKLTEEGTAREREEGHINNMSTQSHHGHPVISWPCNNNNNNYYEAVAEATLRAAPGVTWIGGVDCGPNPRLTNWPTWSLELLKVAAPTLEKLRLDNPREEHLHVVHDMPRLRRLEMRVSRNESGSGTLRSNNLVLPALLPGRDGLRWLSVDGLSRVTLQSLLRAHGQSLEELVLWMGTEAAGLGRGWPYHCADLHVFVEQCGLRALRRLLLWRQLLGPRAPNLYHDPDECRKQCTEVRRVLPGVQVLCGKCDDAQLGIP</sequence>
<dbReference type="KEGG" id="foc:113206287"/>
<proteinExistence type="predicted"/>
<organism evidence="1 2">
    <name type="scientific">Frankliniella occidentalis</name>
    <name type="common">Western flower thrips</name>
    <name type="synonym">Euthrips occidentalis</name>
    <dbReference type="NCBI Taxonomy" id="133901"/>
    <lineage>
        <taxon>Eukaryota</taxon>
        <taxon>Metazoa</taxon>
        <taxon>Ecdysozoa</taxon>
        <taxon>Arthropoda</taxon>
        <taxon>Hexapoda</taxon>
        <taxon>Insecta</taxon>
        <taxon>Pterygota</taxon>
        <taxon>Neoptera</taxon>
        <taxon>Paraneoptera</taxon>
        <taxon>Thysanoptera</taxon>
        <taxon>Terebrantia</taxon>
        <taxon>Thripoidea</taxon>
        <taxon>Thripidae</taxon>
        <taxon>Frankliniella</taxon>
    </lineage>
</organism>
<dbReference type="Gene3D" id="3.80.10.10">
    <property type="entry name" value="Ribonuclease Inhibitor"/>
    <property type="match status" value="1"/>
</dbReference>
<dbReference type="GeneID" id="113206287"/>
<reference evidence="2" key="1">
    <citation type="submission" date="2025-08" db="UniProtKB">
        <authorList>
            <consortium name="RefSeq"/>
        </authorList>
    </citation>
    <scope>IDENTIFICATION</scope>
    <source>
        <tissue evidence="2">Whole organism</tissue>
    </source>
</reference>
<dbReference type="AlphaFoldDB" id="A0A6J1SA64"/>
<accession>A0A6J1SA64</accession>